<dbReference type="Pfam" id="PF13417">
    <property type="entry name" value="GST_N_3"/>
    <property type="match status" value="1"/>
</dbReference>
<dbReference type="EMBL" id="CAMXCT010000240">
    <property type="protein sequence ID" value="CAI3976051.1"/>
    <property type="molecule type" value="Genomic_DNA"/>
</dbReference>
<evidence type="ECO:0000313" key="5">
    <source>
        <dbReference type="Proteomes" id="UP001152797"/>
    </source>
</evidence>
<evidence type="ECO:0000313" key="3">
    <source>
        <dbReference type="EMBL" id="CAL1129426.1"/>
    </source>
</evidence>
<dbReference type="GO" id="GO:0005737">
    <property type="term" value="C:cytoplasm"/>
    <property type="evidence" value="ECO:0007669"/>
    <property type="project" value="TreeGrafter"/>
</dbReference>
<dbReference type="Gene3D" id="1.20.1050.10">
    <property type="match status" value="1"/>
</dbReference>
<dbReference type="PANTHER" id="PTHR12289">
    <property type="entry name" value="METAXIN RELATED"/>
    <property type="match status" value="1"/>
</dbReference>
<dbReference type="SUPFAM" id="SSF47616">
    <property type="entry name" value="GST C-terminal domain-like"/>
    <property type="match status" value="1"/>
</dbReference>
<sequence length="354" mass="39630">MADATPPATMRLFGANGSPYSVKVRSYLRYKRIPHEWLVRNSAERMQEHQKYAKLPLVPTLVTPDGEGLQDSTPIMEEMEKRFPERSIHPPGAVSKFISELLEEFGDEWGNKWMMHLRWYSSSSALSSEVFARRAAAEFCSGSPDADAMTAVAKSFKERMQQRSFTVGSNSTTAPIIEKSYMETLQLLEKHLSDRPFLFGQSPALADFGLSGQLLQCFGDVLAGELMRMHAPRVALWCEVMANPQPEGDFEEWKTLAPTLEPLIASQVKLFLRWSDANAKALQSGQKDFVVDLGGQMWSQSVGGPQRYHAKSLKELRRKFAAVPSGAERQELEAILQRCGCLELLTAEAEPAKL</sequence>
<proteinExistence type="predicted"/>
<dbReference type="Gene3D" id="3.40.30.10">
    <property type="entry name" value="Glutaredoxin"/>
    <property type="match status" value="1"/>
</dbReference>
<dbReference type="PROSITE" id="PS50404">
    <property type="entry name" value="GST_NTER"/>
    <property type="match status" value="1"/>
</dbReference>
<gene>
    <name evidence="2" type="ORF">C1SCF055_LOCUS4310</name>
</gene>
<reference evidence="2" key="1">
    <citation type="submission" date="2022-10" db="EMBL/GenBank/DDBJ databases">
        <authorList>
            <person name="Chen Y."/>
            <person name="Dougan E. K."/>
            <person name="Chan C."/>
            <person name="Rhodes N."/>
            <person name="Thang M."/>
        </authorList>
    </citation>
    <scope>NUCLEOTIDE SEQUENCE</scope>
</reference>
<keyword evidence="5" id="KW-1185">Reference proteome</keyword>
<comment type="caution">
    <text evidence="2">The sequence shown here is derived from an EMBL/GenBank/DDBJ whole genome shotgun (WGS) entry which is preliminary data.</text>
</comment>
<dbReference type="InterPro" id="IPR050931">
    <property type="entry name" value="Mito_Protein_Transport_Metaxin"/>
</dbReference>
<dbReference type="InterPro" id="IPR036249">
    <property type="entry name" value="Thioredoxin-like_sf"/>
</dbReference>
<dbReference type="Proteomes" id="UP001152797">
    <property type="component" value="Unassembled WGS sequence"/>
</dbReference>
<feature type="domain" description="GST N-terminal" evidence="1">
    <location>
        <begin position="8"/>
        <end position="87"/>
    </location>
</feature>
<accession>A0A9P1BMJ2</accession>
<evidence type="ECO:0000313" key="4">
    <source>
        <dbReference type="EMBL" id="CAL4763363.1"/>
    </source>
</evidence>
<dbReference type="EMBL" id="CAMXCT030000240">
    <property type="protein sequence ID" value="CAL4763363.1"/>
    <property type="molecule type" value="Genomic_DNA"/>
</dbReference>
<dbReference type="SUPFAM" id="SSF52833">
    <property type="entry name" value="Thioredoxin-like"/>
    <property type="match status" value="1"/>
</dbReference>
<dbReference type="PANTHER" id="PTHR12289:SF67">
    <property type="match status" value="1"/>
</dbReference>
<dbReference type="OrthoDB" id="420179at2759"/>
<dbReference type="AlphaFoldDB" id="A0A9P1BMJ2"/>
<dbReference type="Pfam" id="PF13410">
    <property type="entry name" value="GST_C_2"/>
    <property type="match status" value="1"/>
</dbReference>
<dbReference type="InterPro" id="IPR036282">
    <property type="entry name" value="Glutathione-S-Trfase_C_sf"/>
</dbReference>
<evidence type="ECO:0000313" key="2">
    <source>
        <dbReference type="EMBL" id="CAI3976051.1"/>
    </source>
</evidence>
<dbReference type="InterPro" id="IPR004045">
    <property type="entry name" value="Glutathione_S-Trfase_N"/>
</dbReference>
<dbReference type="EMBL" id="CAMXCT020000240">
    <property type="protein sequence ID" value="CAL1129426.1"/>
    <property type="molecule type" value="Genomic_DNA"/>
</dbReference>
<name>A0A9P1BMJ2_9DINO</name>
<organism evidence="2">
    <name type="scientific">Cladocopium goreaui</name>
    <dbReference type="NCBI Taxonomy" id="2562237"/>
    <lineage>
        <taxon>Eukaryota</taxon>
        <taxon>Sar</taxon>
        <taxon>Alveolata</taxon>
        <taxon>Dinophyceae</taxon>
        <taxon>Suessiales</taxon>
        <taxon>Symbiodiniaceae</taxon>
        <taxon>Cladocopium</taxon>
    </lineage>
</organism>
<evidence type="ECO:0000259" key="1">
    <source>
        <dbReference type="PROSITE" id="PS50404"/>
    </source>
</evidence>
<reference evidence="3" key="2">
    <citation type="submission" date="2024-04" db="EMBL/GenBank/DDBJ databases">
        <authorList>
            <person name="Chen Y."/>
            <person name="Shah S."/>
            <person name="Dougan E. K."/>
            <person name="Thang M."/>
            <person name="Chan C."/>
        </authorList>
    </citation>
    <scope>NUCLEOTIDE SEQUENCE [LARGE SCALE GENOMIC DNA]</scope>
</reference>
<protein>
    <submittedName>
        <fullName evidence="4">Glutathione S-transferase family protein</fullName>
    </submittedName>
</protein>